<dbReference type="OrthoDB" id="3177103at2"/>
<dbReference type="AlphaFoldDB" id="A0A2U1ZTW8"/>
<dbReference type="InterPro" id="IPR001173">
    <property type="entry name" value="Glyco_trans_2-like"/>
</dbReference>
<evidence type="ECO:0000313" key="4">
    <source>
        <dbReference type="EMBL" id="PWD50390.1"/>
    </source>
</evidence>
<dbReference type="InterPro" id="IPR007345">
    <property type="entry name" value="Polysacch_pyruvyl_Trfase"/>
</dbReference>
<organism evidence="4 5">
    <name type="scientific">Serinibacter arcticus</name>
    <dbReference type="NCBI Taxonomy" id="1655435"/>
    <lineage>
        <taxon>Bacteria</taxon>
        <taxon>Bacillati</taxon>
        <taxon>Actinomycetota</taxon>
        <taxon>Actinomycetes</taxon>
        <taxon>Micrococcales</taxon>
        <taxon>Beutenbergiaceae</taxon>
        <taxon>Serinibacter</taxon>
    </lineage>
</organism>
<protein>
    <recommendedName>
        <fullName evidence="6">Glycosyltransferase</fullName>
    </recommendedName>
</protein>
<sequence>MRVAVVGDIGQHAYHVGDEAMTHAVAHALTARGHTPVLLTRDLADSRARFGGEVDVAGTLVFPWPPVDRERYLGEIQDVLAGNPRALPADDQIHAFVEAVRSCDALVVAGGGNLNSRYGWLLHERAAALAVAHHLGLPTYVTGQTIGPALTRRDAATLREAFANTLGVAAREEPTRRLAAALTAPERVARVLDDASFLSLVPLPDAAPGVPGEAADHASSDGAIVVTVAHGSLGIDDAALPELAAAIDALATSTGAPVHLVPHMVVPGERHIDLEIHDALADSLTVPAVVLDVEHALVSARRAREAAIVITSRYHPAVFALEGAVPVLGLAADAYTSVRLVGALDNWGVGEESVLLVDDVAGTPGLLTRRLLALWEGRDAVADGLRAARPALAAAADEFWDVVVAALGSATSPSPAPSLPTVPRIPVPGAPAPHATPADGDAPAAPVVSVVVRTKDRPHMLGRALDDIAAQTFPSLEVVVVNDAGDRDAVDEVVAATVGLAGRVRVLHREVSTGMEAASNAGIALAHGELVSIHDDDDTWDPQFLARTVAHLHRHPEQRAVAARTEIVWERIDPDTGLAVEESREVFEPRVRIVTVSDLLRYNRMVPISLLLRRSVLEEIGSFDESFGVVGDWEFNLRLAALGPVTVLPGPPLAFWHQRRASTGVLGNSVIVAADEHLDVDLRLRDERLRRRIAEKGDGDLLYLTRFMHERHEELAGHLLGMERRLTEVVEQNAALEERLGRAVEAIEVATRDAGFVGLARRKYWSARTSLRDRRNRR</sequence>
<dbReference type="RefSeq" id="WP_109228772.1">
    <property type="nucleotide sequence ID" value="NZ_PYHR01000002.1"/>
</dbReference>
<keyword evidence="1" id="KW-0175">Coiled coil</keyword>
<dbReference type="CDD" id="cd00761">
    <property type="entry name" value="Glyco_tranf_GTA_type"/>
    <property type="match status" value="1"/>
</dbReference>
<reference evidence="4 5" key="1">
    <citation type="submission" date="2018-03" db="EMBL/GenBank/DDBJ databases">
        <title>Genome assembly of novel Miniimonas species PCH200.</title>
        <authorList>
            <person name="Thakur V."/>
            <person name="Kumar V."/>
            <person name="Singh D."/>
        </authorList>
    </citation>
    <scope>NUCLEOTIDE SEQUENCE [LARGE SCALE GENOMIC DNA]</scope>
    <source>
        <strain evidence="4 5">PCH200</strain>
    </source>
</reference>
<evidence type="ECO:0008006" key="6">
    <source>
        <dbReference type="Google" id="ProtNLM"/>
    </source>
</evidence>
<evidence type="ECO:0000259" key="2">
    <source>
        <dbReference type="Pfam" id="PF00535"/>
    </source>
</evidence>
<dbReference type="EMBL" id="PYHR01000002">
    <property type="protein sequence ID" value="PWD50390.1"/>
    <property type="molecule type" value="Genomic_DNA"/>
</dbReference>
<keyword evidence="5" id="KW-1185">Reference proteome</keyword>
<dbReference type="Gene3D" id="3.90.550.10">
    <property type="entry name" value="Spore Coat Polysaccharide Biosynthesis Protein SpsA, Chain A"/>
    <property type="match status" value="1"/>
</dbReference>
<dbReference type="Proteomes" id="UP000245166">
    <property type="component" value="Unassembled WGS sequence"/>
</dbReference>
<feature type="domain" description="Glycosyltransferase 2-like" evidence="2">
    <location>
        <begin position="449"/>
        <end position="571"/>
    </location>
</feature>
<comment type="caution">
    <text evidence="4">The sequence shown here is derived from an EMBL/GenBank/DDBJ whole genome shotgun (WGS) entry which is preliminary data.</text>
</comment>
<dbReference type="Pfam" id="PF00535">
    <property type="entry name" value="Glycos_transf_2"/>
    <property type="match status" value="1"/>
</dbReference>
<feature type="coiled-coil region" evidence="1">
    <location>
        <begin position="719"/>
        <end position="753"/>
    </location>
</feature>
<dbReference type="InterPro" id="IPR050834">
    <property type="entry name" value="Glycosyltransf_2"/>
</dbReference>
<evidence type="ECO:0000256" key="1">
    <source>
        <dbReference type="SAM" id="Coils"/>
    </source>
</evidence>
<dbReference type="Pfam" id="PF04230">
    <property type="entry name" value="PS_pyruv_trans"/>
    <property type="match status" value="1"/>
</dbReference>
<name>A0A2U1ZTW8_9MICO</name>
<evidence type="ECO:0000259" key="3">
    <source>
        <dbReference type="Pfam" id="PF04230"/>
    </source>
</evidence>
<dbReference type="PANTHER" id="PTHR43685:SF11">
    <property type="entry name" value="GLYCOSYLTRANSFERASE TAGX-RELATED"/>
    <property type="match status" value="1"/>
</dbReference>
<dbReference type="InterPro" id="IPR029044">
    <property type="entry name" value="Nucleotide-diphossugar_trans"/>
</dbReference>
<accession>A0A2U1ZTW8</accession>
<dbReference type="SUPFAM" id="SSF53448">
    <property type="entry name" value="Nucleotide-diphospho-sugar transferases"/>
    <property type="match status" value="1"/>
</dbReference>
<evidence type="ECO:0000313" key="5">
    <source>
        <dbReference type="Proteomes" id="UP000245166"/>
    </source>
</evidence>
<proteinExistence type="predicted"/>
<gene>
    <name evidence="4" type="ORF">C8046_06730</name>
</gene>
<feature type="domain" description="Polysaccharide pyruvyl transferase" evidence="3">
    <location>
        <begin position="16"/>
        <end position="331"/>
    </location>
</feature>
<dbReference type="PANTHER" id="PTHR43685">
    <property type="entry name" value="GLYCOSYLTRANSFERASE"/>
    <property type="match status" value="1"/>
</dbReference>